<dbReference type="GO" id="GO:0030246">
    <property type="term" value="F:carbohydrate binding"/>
    <property type="evidence" value="ECO:0007669"/>
    <property type="project" value="UniProtKB-KW"/>
</dbReference>
<keyword evidence="23" id="KW-1185">Reference proteome</keyword>
<dbReference type="InterPro" id="IPR043159">
    <property type="entry name" value="Lectin_gal-bd_sf"/>
</dbReference>
<evidence type="ECO:0000256" key="8">
    <source>
        <dbReference type="ARBA" id="ARBA00022989"/>
    </source>
</evidence>
<dbReference type="InterPro" id="IPR016186">
    <property type="entry name" value="C-type_lectin-like/link_sf"/>
</dbReference>
<evidence type="ECO:0000259" key="19">
    <source>
        <dbReference type="PROSITE" id="PS50221"/>
    </source>
</evidence>
<dbReference type="Gene3D" id="2.60.220.50">
    <property type="match status" value="1"/>
</dbReference>
<dbReference type="InterPro" id="IPR051223">
    <property type="entry name" value="Polycystin"/>
</dbReference>
<evidence type="ECO:0000256" key="4">
    <source>
        <dbReference type="ARBA" id="ARBA00022525"/>
    </source>
</evidence>
<feature type="transmembrane region" description="Helical" evidence="15">
    <location>
        <begin position="2240"/>
        <end position="2257"/>
    </location>
</feature>
<dbReference type="OrthoDB" id="10264154at2759"/>
<evidence type="ECO:0000256" key="14">
    <source>
        <dbReference type="SAM" id="MobiDB-lite"/>
    </source>
</evidence>
<evidence type="ECO:0000256" key="6">
    <source>
        <dbReference type="ARBA" id="ARBA00022729"/>
    </source>
</evidence>
<dbReference type="GO" id="GO:0005262">
    <property type="term" value="F:calcium channel activity"/>
    <property type="evidence" value="ECO:0007669"/>
    <property type="project" value="TreeGrafter"/>
</dbReference>
<dbReference type="PANTHER" id="PTHR10877:SF134">
    <property type="entry name" value="POLYCYSTIN-1-LIKE PROTEIN 2"/>
    <property type="match status" value="1"/>
</dbReference>
<dbReference type="CDD" id="cd00037">
    <property type="entry name" value="CLECT"/>
    <property type="match status" value="1"/>
</dbReference>
<dbReference type="PRINTS" id="PR01433">
    <property type="entry name" value="POLYCYSTIN2"/>
</dbReference>
<evidence type="ECO:0000256" key="16">
    <source>
        <dbReference type="SAM" id="SignalP"/>
    </source>
</evidence>
<dbReference type="InterPro" id="IPR000922">
    <property type="entry name" value="Lectin_gal-bd_dom"/>
</dbReference>
<feature type="disulfide bond" evidence="12">
    <location>
        <begin position="2051"/>
        <end position="2064"/>
    </location>
</feature>
<dbReference type="Pfam" id="PF20519">
    <property type="entry name" value="Polycystin_dom"/>
    <property type="match status" value="1"/>
</dbReference>
<evidence type="ECO:0000256" key="3">
    <source>
        <dbReference type="ARBA" id="ARBA00007200"/>
    </source>
</evidence>
<dbReference type="InterPro" id="IPR001024">
    <property type="entry name" value="PLAT/LH2_dom"/>
</dbReference>
<keyword evidence="8 15" id="KW-1133">Transmembrane helix</keyword>
<dbReference type="Gene3D" id="3.10.100.10">
    <property type="entry name" value="Mannose-Binding Protein A, subunit A"/>
    <property type="match status" value="1"/>
</dbReference>
<evidence type="ECO:0000313" key="22">
    <source>
        <dbReference type="EMBL" id="KAJ7312003.1"/>
    </source>
</evidence>
<dbReference type="InterPro" id="IPR003915">
    <property type="entry name" value="PKD_2"/>
</dbReference>
<dbReference type="EMBL" id="JAPFRF010000013">
    <property type="protein sequence ID" value="KAJ7312003.1"/>
    <property type="molecule type" value="Genomic_DNA"/>
</dbReference>
<feature type="transmembrane region" description="Helical" evidence="15">
    <location>
        <begin position="2289"/>
        <end position="2309"/>
    </location>
</feature>
<keyword evidence="6 16" id="KW-0732">Signal</keyword>
<evidence type="ECO:0000259" key="18">
    <source>
        <dbReference type="PROSITE" id="PS50095"/>
    </source>
</evidence>
<keyword evidence="7" id="KW-0430">Lectin</keyword>
<evidence type="ECO:0000256" key="1">
    <source>
        <dbReference type="ARBA" id="ARBA00004141"/>
    </source>
</evidence>
<name>A0A9Q0XFG2_9SAUR</name>
<feature type="transmembrane region" description="Helical" evidence="15">
    <location>
        <begin position="1955"/>
        <end position="1977"/>
    </location>
</feature>
<organism evidence="22 23">
    <name type="scientific">Phrynocephalus forsythii</name>
    <dbReference type="NCBI Taxonomy" id="171643"/>
    <lineage>
        <taxon>Eukaryota</taxon>
        <taxon>Metazoa</taxon>
        <taxon>Chordata</taxon>
        <taxon>Craniata</taxon>
        <taxon>Vertebrata</taxon>
        <taxon>Euteleostomi</taxon>
        <taxon>Lepidosauria</taxon>
        <taxon>Squamata</taxon>
        <taxon>Bifurcata</taxon>
        <taxon>Unidentata</taxon>
        <taxon>Episquamata</taxon>
        <taxon>Toxicofera</taxon>
        <taxon>Iguania</taxon>
        <taxon>Acrodonta</taxon>
        <taxon>Agamidae</taxon>
        <taxon>Agaminae</taxon>
        <taxon>Phrynocephalus</taxon>
    </lineage>
</organism>
<evidence type="ECO:0000259" key="17">
    <source>
        <dbReference type="PROSITE" id="PS50041"/>
    </source>
</evidence>
<feature type="transmembrane region" description="Helical" evidence="15">
    <location>
        <begin position="1865"/>
        <end position="1896"/>
    </location>
</feature>
<dbReference type="InterPro" id="IPR002859">
    <property type="entry name" value="PKD/REJ-like"/>
</dbReference>
<dbReference type="Pfam" id="PF01477">
    <property type="entry name" value="PLAT"/>
    <property type="match status" value="1"/>
</dbReference>
<dbReference type="GO" id="GO:0005509">
    <property type="term" value="F:calcium ion binding"/>
    <property type="evidence" value="ECO:0007669"/>
    <property type="project" value="InterPro"/>
</dbReference>
<feature type="transmembrane region" description="Helical" evidence="15">
    <location>
        <begin position="1594"/>
        <end position="1615"/>
    </location>
</feature>
<feature type="compositionally biased region" description="Polar residues" evidence="14">
    <location>
        <begin position="1632"/>
        <end position="1650"/>
    </location>
</feature>
<dbReference type="Pfam" id="PF08016">
    <property type="entry name" value="PKD_channel"/>
    <property type="match status" value="1"/>
</dbReference>
<feature type="signal peptide" evidence="16">
    <location>
        <begin position="1"/>
        <end position="17"/>
    </location>
</feature>
<dbReference type="Pfam" id="PF00059">
    <property type="entry name" value="Lectin_C"/>
    <property type="match status" value="1"/>
</dbReference>
<feature type="domain" description="GAIN-B" evidence="19">
    <location>
        <begin position="1175"/>
        <end position="1332"/>
    </location>
</feature>
<keyword evidence="10" id="KW-1015">Disulfide bond</keyword>
<dbReference type="PANTHER" id="PTHR10877">
    <property type="entry name" value="POLYCYSTIN FAMILY MEMBER"/>
    <property type="match status" value="1"/>
</dbReference>
<protein>
    <recommendedName>
        <fullName evidence="24">Polycystic kidney disease protein 1-like 2</fullName>
    </recommendedName>
</protein>
<reference evidence="22" key="1">
    <citation type="journal article" date="2023" name="DNA Res.">
        <title>Chromosome-level genome assembly of Phrynocephalus forsythii using third-generation DNA sequencing and Hi-C analysis.</title>
        <authorList>
            <person name="Qi Y."/>
            <person name="Zhao W."/>
            <person name="Zhao Y."/>
            <person name="Niu C."/>
            <person name="Cao S."/>
            <person name="Zhang Y."/>
        </authorList>
    </citation>
    <scope>NUCLEOTIDE SEQUENCE</scope>
    <source>
        <tissue evidence="22">Muscle</tissue>
    </source>
</reference>
<dbReference type="InterPro" id="IPR016187">
    <property type="entry name" value="CTDL_fold"/>
</dbReference>
<feature type="transmembrane region" description="Helical" evidence="15">
    <location>
        <begin position="2387"/>
        <end position="2414"/>
    </location>
</feature>
<gene>
    <name evidence="22" type="ORF">JRQ81_006331</name>
</gene>
<feature type="domain" description="SUEL-type lectin" evidence="20">
    <location>
        <begin position="162"/>
        <end position="253"/>
    </location>
</feature>
<evidence type="ECO:0000256" key="12">
    <source>
        <dbReference type="PIRSR" id="PIRSR603915-2"/>
    </source>
</evidence>
<dbReference type="GO" id="GO:0016020">
    <property type="term" value="C:membrane"/>
    <property type="evidence" value="ECO:0007669"/>
    <property type="project" value="UniProtKB-SubCell"/>
</dbReference>
<dbReference type="PROSITE" id="PS50041">
    <property type="entry name" value="C_TYPE_LECTIN_2"/>
    <property type="match status" value="1"/>
</dbReference>
<dbReference type="SUPFAM" id="SSF49723">
    <property type="entry name" value="Lipase/lipooxygenase domain (PLAT/LH2 domain)"/>
    <property type="match status" value="1"/>
</dbReference>
<dbReference type="SMART" id="SM00308">
    <property type="entry name" value="LH2"/>
    <property type="match status" value="1"/>
</dbReference>
<evidence type="ECO:0000259" key="21">
    <source>
        <dbReference type="PROSITE" id="PS51111"/>
    </source>
</evidence>
<dbReference type="InterPro" id="IPR057244">
    <property type="entry name" value="GAIN_B"/>
</dbReference>
<dbReference type="Gene3D" id="2.60.60.20">
    <property type="entry name" value="PLAT/LH2 domain"/>
    <property type="match status" value="1"/>
</dbReference>
<comment type="caution">
    <text evidence="13">Lacks conserved residue(s) required for the propagation of feature annotation.</text>
</comment>
<dbReference type="Gene3D" id="2.60.120.740">
    <property type="match status" value="1"/>
</dbReference>
<feature type="domain" description="PLAT" evidence="18">
    <location>
        <begin position="1390"/>
        <end position="1507"/>
    </location>
</feature>
<dbReference type="GO" id="GO:0050982">
    <property type="term" value="P:detection of mechanical stimulus"/>
    <property type="evidence" value="ECO:0007669"/>
    <property type="project" value="TreeGrafter"/>
</dbReference>
<dbReference type="CDD" id="cd22831">
    <property type="entry name" value="Gal_Rha_Lectin_PKD1L2"/>
    <property type="match status" value="1"/>
</dbReference>
<dbReference type="Pfam" id="PF02140">
    <property type="entry name" value="SUEL_Lectin"/>
    <property type="match status" value="1"/>
</dbReference>
<evidence type="ECO:0000256" key="7">
    <source>
        <dbReference type="ARBA" id="ARBA00022734"/>
    </source>
</evidence>
<dbReference type="Pfam" id="PF01825">
    <property type="entry name" value="GPS"/>
    <property type="match status" value="1"/>
</dbReference>
<comment type="subcellular location">
    <subcellularLocation>
        <location evidence="1">Membrane</location>
        <topology evidence="1">Multi-pass membrane protein</topology>
    </subcellularLocation>
    <subcellularLocation>
        <location evidence="2">Secreted</location>
    </subcellularLocation>
</comment>
<dbReference type="PROSITE" id="PS51111">
    <property type="entry name" value="REJ"/>
    <property type="match status" value="1"/>
</dbReference>
<dbReference type="FunFam" id="2.60.60.20:FF:000008">
    <property type="entry name" value="Polycystic kidney disease 1-like 2, isoform CRA_a"/>
    <property type="match status" value="1"/>
</dbReference>
<feature type="transmembrane region" description="Helical" evidence="15">
    <location>
        <begin position="2329"/>
        <end position="2351"/>
    </location>
</feature>
<sequence length="2453" mass="275194">MWPLVVILTFFVPHLTTEDLPLAEGIPCSKYQVAFNHSCYEFVRLQRTFASAQSWCERGGGHLVFIENEETQTFLEEHISTEEEWWIGMTYSSSSNDTTEGSMIWLDTSNITYSKWHQDPPSVFTTSCGYILKNSGYEWGITENCSQEFDFICQFESGHSIACDTFNATVQCGSGEVIQIGESFYGRKTPHYCVLETPLDLDVEEECSWVNVKDEVVGQCHGLQACQVAADGTFFGDPCPALGSYLSVQYHCMEGLQLTVVEKSFVFENVTISLKWLLSPYSGNLSCIISTGDGNTIDPYYPPSLSSNVTHQYLSPGKFAVFVECTTSEWHVTAQKQVTVHDKMDKLTVTGCFSEYERGNSSRCRTLYGETLWIQVELNGGSEVTYTVRSGNETLMESNIKSGIIPHNLTLDGPAQQLIGPGLHRLEIVASSNTTELEVAEILTVHLLPTISGLHAELTSHSVELGEELEIMVSVHHGAPEQLKFDVIGPNETFSHLRDCPEGEAETYRIPMEVEGTFLVKVIAMNAFSNMSTDVGTVTVSSNSSHPEGKKGPLRRQQNKIRIKPSRHIGPFTTVILSWPDDSNHSLYTWSCGHCWPKWAECVQQKSIRTDQREIQIPPACLPPPSSAVTVKVLVKNAEKEDRWDEQCLYVTAKQELHLQISCEMNCKVVNITEDVRLTASAATDSKSTVYNWYLDHTFPPKTSLLPPVCGLIGFPQSSLTLLQSNTTTLILNSTFLQTQGEAFRIKVTARTDHKYGEETYIVSTVPPPVTPICQISPTQGTVLTRFSIFCHLPCLEDQCPLTDSSTLMYCFYLEPNSLLRCGQDPALPSVYLPLGEEANDFLLLIHIAVSNSYGDIVRTNTTVKVQPEDLSSTNQSFQAIVSEKSKTILKGENSSMSLFQLYKSVSSVLNQETKEESVNSSLRTDTKKELRELMLTTLSTVNVTSMQTALKMSEVLQDITYRSEELSSSAQVEAGHTLKSVSASLLMAHSENGQRNQHRKEAATYLFHAVSNVLEATAQNGTEDPSASDIAQMLVSQQLLATVENLQSALLIGKMPDNEPTVLMAPSAAMYINRLQMDDVNRTSIQVSNSNSASFTLPSASSLSILEDSDETVDIRMVSFSVNPFSPSDSFEVHSAVGGLTFTTLDGLVIPVRNLDEDIEIILPRSLGIQDKKNTLSLGNASALQVNVTSANASLVFHLELDQNVPLTLYLGYGYHPNETDYEFMTHLPYHRDESYSWILYPEDLVFGEGIYYLVVKPETELGSIAVGDRNVSITCFISQCVFWDEIHGKWNSYGCHVGPLTTPSSTQCLCNHLTFFGSSFFVMPNTIDVSKTVELFATFVDNPVVVTTVACLFLVYLLVLVWARRKDIQDDAKVKITVLEDNDPFALYRYLVTVSTGHRRGAATTSKVTLTLYGQEGESEPHHLVDPDKPVFERGGVDVFLLCTLFPLGELQSIRLWHDNSGESPSWYVNRVLIHDAATDQKWYFLCNSWLAIDVGDCVLDKVFPVATEQDMKQFSNLFFMKTSKGFHDSHIWYSIFNRSPRSSFTRAQRVSCCFSLLLCTMLTSIMFWGVPKDPADQKMDLGKIEFTWQEVMVGFESSLLMFPINLLIVQIFRNIRPRPKNEKKAGRSGQVSPDLTAPPSQDARSVSLSPEAVIKDIRRIASSLFKTLKAPLPSSEPDFAKSTDINKLLALVEDIICHQNRIGQEFYKESKKKDDPIIISLGLVDLQEKTRTPTPEKGREEKLKHRDYNRCLYKQLQQVELELGLLGPQGFPDAPSYAQAVEQVRHMKDFLERQLCSAPSTSERNSPTPSLLGEGKREPVAKGLPWWFVFIGWFLVAITSGVSGFFTMLYGLHYGKENSIKWLISMAISFFESLFITQPLKVLGFAAFFALVLKKVEQEDEEGTSIDGPLSASVDPNPIFGTRRDSRSNIYLPPPATDIEKMKNNRIMEQKAFALIREILAYMGFLWMLLLVAYGQRDPNCYYLNKHVEGSFTAGFQEVSSYQDLFKWARSTLVNNLYGPYPGFITDGNSKLVGGARIRQVRVKGNTCPIVPKLQLTVGECHAPYSFDAEDMADYGEHWNLSSLGNSSELSSAWHYHSQSELRGHPVWGKLAVYRGGGYVVHLGTDLQNASRILQYLFENIWLDTFTRAVFVEFTVYNANVNLFCIVNLMFETNALGAFFTRAELQSIRLYPYTDGLHIFVVAAEVIYFLFVIYYMVGQGKLLRALKWNYFHSKWNLLELAIITISWSALSVFVRRTILGLRDINYYQEHKDEFASFNQTAMVDAILGYLIAFLVLLATVKLWHLLRLNPKMNMITSTLRRAWGDISGFATVIIIMFLAYSIATNLIYGWKLNSYKTLFDSAETMVSLQLGIFNYEEVLDYNPILGSFLIGSCIIFMTFVVLNLFISVILASEEEEIVDLMLKKIFSFLGIKCKNETPDYSKSLEEPASN</sequence>
<dbReference type="PROSITE" id="PS50095">
    <property type="entry name" value="PLAT"/>
    <property type="match status" value="1"/>
</dbReference>
<dbReference type="InterPro" id="IPR000203">
    <property type="entry name" value="GPS"/>
</dbReference>
<feature type="domain" description="REJ" evidence="21">
    <location>
        <begin position="571"/>
        <end position="1125"/>
    </location>
</feature>
<dbReference type="PROSITE" id="PS50228">
    <property type="entry name" value="SUEL_LECTIN"/>
    <property type="match status" value="1"/>
</dbReference>
<keyword evidence="11" id="KW-0325">Glycoprotein</keyword>
<dbReference type="PROSITE" id="PS50221">
    <property type="entry name" value="GAIN_B"/>
    <property type="match status" value="1"/>
</dbReference>
<feature type="domain" description="C-type lectin" evidence="17">
    <location>
        <begin position="35"/>
        <end position="154"/>
    </location>
</feature>
<dbReference type="SMART" id="SM00034">
    <property type="entry name" value="CLECT"/>
    <property type="match status" value="1"/>
</dbReference>
<evidence type="ECO:0000256" key="9">
    <source>
        <dbReference type="ARBA" id="ARBA00023136"/>
    </source>
</evidence>
<evidence type="ECO:0000313" key="23">
    <source>
        <dbReference type="Proteomes" id="UP001142489"/>
    </source>
</evidence>
<dbReference type="InterPro" id="IPR042060">
    <property type="entry name" value="PLAT_polycystin1"/>
</dbReference>
<comment type="caution">
    <text evidence="22">The sequence shown here is derived from an EMBL/GenBank/DDBJ whole genome shotgun (WGS) entry which is preliminary data.</text>
</comment>
<proteinExistence type="inferred from homology"/>
<dbReference type="InterPro" id="IPR046338">
    <property type="entry name" value="GAIN_dom_sf"/>
</dbReference>
<dbReference type="InterPro" id="IPR001304">
    <property type="entry name" value="C-type_lectin-like"/>
</dbReference>
<keyword evidence="5 15" id="KW-0812">Transmembrane</keyword>
<dbReference type="FunFam" id="1.10.287.70:FF:000086">
    <property type="entry name" value="Polycystic kidney disease 2"/>
    <property type="match status" value="1"/>
</dbReference>
<dbReference type="InterPro" id="IPR036392">
    <property type="entry name" value="PLAT/LH2_dom_sf"/>
</dbReference>
<evidence type="ECO:0000256" key="11">
    <source>
        <dbReference type="ARBA" id="ARBA00023180"/>
    </source>
</evidence>
<dbReference type="Pfam" id="PF02010">
    <property type="entry name" value="REJ"/>
    <property type="match status" value="1"/>
</dbReference>
<feature type="transmembrane region" description="Helical" evidence="15">
    <location>
        <begin position="1829"/>
        <end position="1853"/>
    </location>
</feature>
<keyword evidence="9 15" id="KW-0472">Membrane</keyword>
<dbReference type="Proteomes" id="UP001142489">
    <property type="component" value="Unassembled WGS sequence"/>
</dbReference>
<comment type="similarity">
    <text evidence="3">Belongs to the polycystin family.</text>
</comment>
<evidence type="ECO:0000256" key="13">
    <source>
        <dbReference type="PROSITE-ProRule" id="PRU00152"/>
    </source>
</evidence>
<evidence type="ECO:0000256" key="15">
    <source>
        <dbReference type="SAM" id="Phobius"/>
    </source>
</evidence>
<evidence type="ECO:0000259" key="20">
    <source>
        <dbReference type="PROSITE" id="PS50228"/>
    </source>
</evidence>
<evidence type="ECO:0000256" key="5">
    <source>
        <dbReference type="ARBA" id="ARBA00022692"/>
    </source>
</evidence>
<accession>A0A9Q0XFG2</accession>
<dbReference type="InterPro" id="IPR014010">
    <property type="entry name" value="REJ_dom"/>
</dbReference>
<evidence type="ECO:0008006" key="24">
    <source>
        <dbReference type="Google" id="ProtNLM"/>
    </source>
</evidence>
<dbReference type="InterPro" id="IPR046791">
    <property type="entry name" value="Polycystin_dom"/>
</dbReference>
<feature type="compositionally biased region" description="Polar residues" evidence="14">
    <location>
        <begin position="537"/>
        <end position="546"/>
    </location>
</feature>
<feature type="transmembrane region" description="Helical" evidence="15">
    <location>
        <begin position="1346"/>
        <end position="1365"/>
    </location>
</feature>
<feature type="transmembrane region" description="Helical" evidence="15">
    <location>
        <begin position="2200"/>
        <end position="2220"/>
    </location>
</feature>
<dbReference type="GO" id="GO:0005576">
    <property type="term" value="C:extracellular region"/>
    <property type="evidence" value="ECO:0007669"/>
    <property type="project" value="UniProtKB-SubCell"/>
</dbReference>
<dbReference type="FunFam" id="3.10.100.10:FF:000073">
    <property type="entry name" value="Polycystic kidney disease protein 1-like 2"/>
    <property type="match status" value="1"/>
</dbReference>
<feature type="transmembrane region" description="Helical" evidence="15">
    <location>
        <begin position="1553"/>
        <end position="1574"/>
    </location>
</feature>
<dbReference type="InterPro" id="IPR013122">
    <property type="entry name" value="PKD1_2_channel"/>
</dbReference>
<feature type="region of interest" description="Disordered" evidence="14">
    <location>
        <begin position="1622"/>
        <end position="1650"/>
    </location>
</feature>
<dbReference type="SUPFAM" id="SSF56436">
    <property type="entry name" value="C-type lectin-like"/>
    <property type="match status" value="1"/>
</dbReference>
<keyword evidence="4" id="KW-0964">Secreted</keyword>
<feature type="region of interest" description="Disordered" evidence="14">
    <location>
        <begin position="537"/>
        <end position="557"/>
    </location>
</feature>
<dbReference type="CDD" id="cd01752">
    <property type="entry name" value="PLAT_polycystin"/>
    <property type="match status" value="1"/>
</dbReference>
<dbReference type="SMART" id="SM00303">
    <property type="entry name" value="GPS"/>
    <property type="match status" value="1"/>
</dbReference>
<evidence type="ECO:0000256" key="10">
    <source>
        <dbReference type="ARBA" id="ARBA00023157"/>
    </source>
</evidence>
<feature type="chain" id="PRO_5040385326" description="Polycystic kidney disease protein 1-like 2" evidence="16">
    <location>
        <begin position="18"/>
        <end position="2453"/>
    </location>
</feature>
<evidence type="ECO:0000256" key="2">
    <source>
        <dbReference type="ARBA" id="ARBA00004613"/>
    </source>
</evidence>